<keyword evidence="1" id="KW-0812">Transmembrane</keyword>
<name>A0A9Q1A8I6_9ROSI</name>
<evidence type="ECO:0000256" key="1">
    <source>
        <dbReference type="SAM" id="Phobius"/>
    </source>
</evidence>
<gene>
    <name evidence="2" type="ORF">OIU74_024495</name>
</gene>
<feature type="transmembrane region" description="Helical" evidence="1">
    <location>
        <begin position="12"/>
        <end position="32"/>
    </location>
</feature>
<evidence type="ECO:0000313" key="3">
    <source>
        <dbReference type="Proteomes" id="UP001151752"/>
    </source>
</evidence>
<keyword evidence="1" id="KW-0472">Membrane</keyword>
<evidence type="ECO:0000313" key="2">
    <source>
        <dbReference type="EMBL" id="KAJ6761847.1"/>
    </source>
</evidence>
<keyword evidence="1" id="KW-1133">Transmembrane helix</keyword>
<protein>
    <submittedName>
        <fullName evidence="2">Uncharacterized protein</fullName>
    </submittedName>
</protein>
<keyword evidence="3" id="KW-1185">Reference proteome</keyword>
<comment type="caution">
    <text evidence="2">The sequence shown here is derived from an EMBL/GenBank/DDBJ whole genome shotgun (WGS) entry which is preliminary data.</text>
</comment>
<reference evidence="2" key="1">
    <citation type="submission" date="2022-11" db="EMBL/GenBank/DDBJ databases">
        <authorList>
            <person name="Hyden B.L."/>
            <person name="Feng K."/>
            <person name="Yates T."/>
            <person name="Jawdy S."/>
            <person name="Smart L.B."/>
            <person name="Muchero W."/>
        </authorList>
    </citation>
    <scope>NUCLEOTIDE SEQUENCE</scope>
    <source>
        <tissue evidence="2">Shoot tip</tissue>
    </source>
</reference>
<reference evidence="2" key="2">
    <citation type="journal article" date="2023" name="Int. J. Mol. Sci.">
        <title>De Novo Assembly and Annotation of 11 Diverse Shrub Willow (Salix) Genomes Reveals Novel Gene Organization in Sex-Linked Regions.</title>
        <authorList>
            <person name="Hyden B."/>
            <person name="Feng K."/>
            <person name="Yates T.B."/>
            <person name="Jawdy S."/>
            <person name="Cereghino C."/>
            <person name="Smart L.B."/>
            <person name="Muchero W."/>
        </authorList>
    </citation>
    <scope>NUCLEOTIDE SEQUENCE</scope>
    <source>
        <tissue evidence="2">Shoot tip</tissue>
    </source>
</reference>
<sequence length="103" mass="11824">MFYKKSKPACITGSFFIFFFVEVVIFMVSNMFRAFFASDGFRSLEEVIMEYRQVQDDIYDSRKTMLDHLDDQDRDNECESPVSTLCFGFGRGGSAGSRAAMHP</sequence>
<dbReference type="AlphaFoldDB" id="A0A9Q1A8I6"/>
<dbReference type="Proteomes" id="UP001151752">
    <property type="component" value="Chromosome 19"/>
</dbReference>
<proteinExistence type="predicted"/>
<dbReference type="EMBL" id="JAPFFM010000005">
    <property type="protein sequence ID" value="KAJ6761847.1"/>
    <property type="molecule type" value="Genomic_DNA"/>
</dbReference>
<accession>A0A9Q1A8I6</accession>
<organism evidence="2 3">
    <name type="scientific">Salix koriyanagi</name>
    <dbReference type="NCBI Taxonomy" id="2511006"/>
    <lineage>
        <taxon>Eukaryota</taxon>
        <taxon>Viridiplantae</taxon>
        <taxon>Streptophyta</taxon>
        <taxon>Embryophyta</taxon>
        <taxon>Tracheophyta</taxon>
        <taxon>Spermatophyta</taxon>
        <taxon>Magnoliopsida</taxon>
        <taxon>eudicotyledons</taxon>
        <taxon>Gunneridae</taxon>
        <taxon>Pentapetalae</taxon>
        <taxon>rosids</taxon>
        <taxon>fabids</taxon>
        <taxon>Malpighiales</taxon>
        <taxon>Salicaceae</taxon>
        <taxon>Saliceae</taxon>
        <taxon>Salix</taxon>
    </lineage>
</organism>